<dbReference type="RefSeq" id="WP_147203464.1">
    <property type="nucleotide sequence ID" value="NZ_BJYT01000006.1"/>
</dbReference>
<gene>
    <name evidence="2" type="ORF">SAE01_18350</name>
</gene>
<evidence type="ECO:0000313" key="3">
    <source>
        <dbReference type="Proteomes" id="UP000321513"/>
    </source>
</evidence>
<evidence type="ECO:0000256" key="1">
    <source>
        <dbReference type="SAM" id="SignalP"/>
    </source>
</evidence>
<feature type="chain" id="PRO_5021926951" description="YtxH domain-containing protein" evidence="1">
    <location>
        <begin position="27"/>
        <end position="95"/>
    </location>
</feature>
<dbReference type="Pfam" id="PF12732">
    <property type="entry name" value="YtxH"/>
    <property type="match status" value="1"/>
</dbReference>
<dbReference type="InterPro" id="IPR024623">
    <property type="entry name" value="YtxH"/>
</dbReference>
<reference evidence="2 3" key="1">
    <citation type="submission" date="2019-07" db="EMBL/GenBank/DDBJ databases">
        <title>Whole genome shotgun sequence of Segetibacter aerophilus NBRC 106135.</title>
        <authorList>
            <person name="Hosoyama A."/>
            <person name="Uohara A."/>
            <person name="Ohji S."/>
            <person name="Ichikawa N."/>
        </authorList>
    </citation>
    <scope>NUCLEOTIDE SEQUENCE [LARGE SCALE GENOMIC DNA]</scope>
    <source>
        <strain evidence="2 3">NBRC 106135</strain>
    </source>
</reference>
<comment type="caution">
    <text evidence="2">The sequence shown here is derived from an EMBL/GenBank/DDBJ whole genome shotgun (WGS) entry which is preliminary data.</text>
</comment>
<protein>
    <recommendedName>
        <fullName evidence="4">YtxH domain-containing protein</fullName>
    </recommendedName>
</protein>
<evidence type="ECO:0008006" key="4">
    <source>
        <dbReference type="Google" id="ProtNLM"/>
    </source>
</evidence>
<dbReference type="EMBL" id="BJYT01000006">
    <property type="protein sequence ID" value="GEO09339.1"/>
    <property type="molecule type" value="Genomic_DNA"/>
</dbReference>
<dbReference type="Proteomes" id="UP000321513">
    <property type="component" value="Unassembled WGS sequence"/>
</dbReference>
<evidence type="ECO:0000313" key="2">
    <source>
        <dbReference type="EMBL" id="GEO09339.1"/>
    </source>
</evidence>
<name>A0A512BBJ2_9BACT</name>
<accession>A0A512BBJ2</accession>
<sequence length="95" mass="10155">MNSKTKVIIGALAVAALGSVVAGLFATDEGRKTRKQLAKKTRKLRNKTLQQVGELKVSTRRKYENVKQAASDIVDQGIEKVSGIVSSADDAAKAK</sequence>
<keyword evidence="1" id="KW-0732">Signal</keyword>
<keyword evidence="3" id="KW-1185">Reference proteome</keyword>
<organism evidence="2 3">
    <name type="scientific">Segetibacter aerophilus</name>
    <dbReference type="NCBI Taxonomy" id="670293"/>
    <lineage>
        <taxon>Bacteria</taxon>
        <taxon>Pseudomonadati</taxon>
        <taxon>Bacteroidota</taxon>
        <taxon>Chitinophagia</taxon>
        <taxon>Chitinophagales</taxon>
        <taxon>Chitinophagaceae</taxon>
        <taxon>Segetibacter</taxon>
    </lineage>
</organism>
<feature type="signal peptide" evidence="1">
    <location>
        <begin position="1"/>
        <end position="26"/>
    </location>
</feature>
<proteinExistence type="predicted"/>
<dbReference type="AlphaFoldDB" id="A0A512BBJ2"/>